<dbReference type="RefSeq" id="XP_016209480.1">
    <property type="nucleotide sequence ID" value="XM_016362740.1"/>
</dbReference>
<dbReference type="InterPro" id="IPR018839">
    <property type="entry name" value="Tscrpt-silencing_Clr2_C"/>
</dbReference>
<feature type="compositionally biased region" description="Basic and acidic residues" evidence="1">
    <location>
        <begin position="19"/>
        <end position="35"/>
    </location>
</feature>
<dbReference type="PANTHER" id="PTHR38046">
    <property type="entry name" value="CRYPTIC LOCI REGULATOR 2"/>
    <property type="match status" value="1"/>
</dbReference>
<evidence type="ECO:0000256" key="1">
    <source>
        <dbReference type="SAM" id="MobiDB-lite"/>
    </source>
</evidence>
<feature type="region of interest" description="Disordered" evidence="1">
    <location>
        <begin position="211"/>
        <end position="271"/>
    </location>
</feature>
<evidence type="ECO:0000313" key="5">
    <source>
        <dbReference type="Proteomes" id="UP000053259"/>
    </source>
</evidence>
<evidence type="ECO:0000313" key="4">
    <source>
        <dbReference type="EMBL" id="KIV99610.1"/>
    </source>
</evidence>
<proteinExistence type="predicted"/>
<name>A0A0D1XBN6_9PEZI</name>
<feature type="domain" description="Cryptic loci regulator 2 C-terminal" evidence="2">
    <location>
        <begin position="445"/>
        <end position="565"/>
    </location>
</feature>
<feature type="region of interest" description="Disordered" evidence="1">
    <location>
        <begin position="172"/>
        <end position="199"/>
    </location>
</feature>
<dbReference type="Proteomes" id="UP000053259">
    <property type="component" value="Unassembled WGS sequence"/>
</dbReference>
<dbReference type="GO" id="GO:0070824">
    <property type="term" value="C:SHREC complex"/>
    <property type="evidence" value="ECO:0007669"/>
    <property type="project" value="InterPro"/>
</dbReference>
<evidence type="ECO:0008006" key="6">
    <source>
        <dbReference type="Google" id="ProtNLM"/>
    </source>
</evidence>
<dbReference type="VEuPathDB" id="FungiDB:PV09_08785"/>
<dbReference type="GO" id="GO:0030466">
    <property type="term" value="P:silent mating-type cassette heterochromatin formation"/>
    <property type="evidence" value="ECO:0007669"/>
    <property type="project" value="TreeGrafter"/>
</dbReference>
<dbReference type="InParanoid" id="A0A0D1XBN6"/>
<dbReference type="EMBL" id="KN847575">
    <property type="protein sequence ID" value="KIV99610.1"/>
    <property type="molecule type" value="Genomic_DNA"/>
</dbReference>
<feature type="compositionally biased region" description="Basic and acidic residues" evidence="1">
    <location>
        <begin position="102"/>
        <end position="111"/>
    </location>
</feature>
<dbReference type="OrthoDB" id="2421327at2759"/>
<dbReference type="AlphaFoldDB" id="A0A0D1XBN6"/>
<gene>
    <name evidence="4" type="ORF">PV09_08785</name>
</gene>
<feature type="region of interest" description="Disordered" evidence="1">
    <location>
        <begin position="102"/>
        <end position="124"/>
    </location>
</feature>
<dbReference type="Pfam" id="PF10383">
    <property type="entry name" value="Clr2"/>
    <property type="match status" value="1"/>
</dbReference>
<evidence type="ECO:0000259" key="3">
    <source>
        <dbReference type="Pfam" id="PF16761"/>
    </source>
</evidence>
<dbReference type="GeneID" id="27316758"/>
<sequence length="711" mass="79291">MTLFNVIYCRRSDGKLETEGKNRVREKNEPTKEQLDSTPNEKGVSDYYRPLTMHDAKHLDWRRKLAGMLVKELGGKDFSYADGAYILDDLPENYRLFEHVKSKPTDGDAKPGKTHAGGGHDRQDAYLYGHPGGRKKRFRSPGDFFPHLLWLCTDEAGDPMNCTCKLCSPDELQTDVKSGPAKGGTVSMKVESQKAEQAVNKMPAVEIPARSTAQQLAPATAHSKPATQSITAPAASPPRQQATPQQNPQQRVSQPHAPQQQAPQPQAPQRQLEVATLPTPKDIDQQIDTTYGQFSFRLGELVWFNRGAAWALGVVIRRWMLRNMPPHHSRRYVIQPLSAPFLPQNTVIIEIETAMRPWLAWSPPIFCHQGLNQGPQPTFSTVDWNAVVSGRYGPSNDEIVIVDASIMAARAIDSTYTPFGYLKSSPITQVQSDAQPHYTTHQMFWNGVYIGGERVWVGDPVRLRASNSEDVLVISQIIERPLQFISTQPTAPTKVLLTGNVISCSTLPSDAVTPDRQHLVPQRMREDLEARNKAIQAIGGPKSFWKILQYGQVVDVADVKGRWYETSIMAPIVNQQPNYSDCVRDGQTDSVARSFNGRIDVNRTAGIRHDKRESAFGRAVPEGLRLIEGTEPPTPAMEIAPRTEPPQQQQQLPPQSQPHVHHMPMQTEFDTQMSGNDQADGLDQFIDLGEEETESMTAFGQPYGSQGSYFH</sequence>
<feature type="region of interest" description="Disordered" evidence="1">
    <location>
        <begin position="19"/>
        <end position="46"/>
    </location>
</feature>
<dbReference type="PANTHER" id="PTHR38046:SF1">
    <property type="entry name" value="CRYPTIC LOCI REGULATOR 2"/>
    <property type="match status" value="1"/>
</dbReference>
<accession>A0A0D1XBN6</accession>
<feature type="compositionally biased region" description="Low complexity" evidence="1">
    <location>
        <begin position="645"/>
        <end position="658"/>
    </location>
</feature>
<feature type="region of interest" description="Disordered" evidence="1">
    <location>
        <begin position="627"/>
        <end position="661"/>
    </location>
</feature>
<feature type="compositionally biased region" description="Low complexity" evidence="1">
    <location>
        <begin position="237"/>
        <end position="271"/>
    </location>
</feature>
<dbReference type="GO" id="GO:0033553">
    <property type="term" value="C:rDNA heterochromatin"/>
    <property type="evidence" value="ECO:0007669"/>
    <property type="project" value="TreeGrafter"/>
</dbReference>
<dbReference type="GO" id="GO:0031934">
    <property type="term" value="C:mating-type region heterochromatin"/>
    <property type="evidence" value="ECO:0007669"/>
    <property type="project" value="TreeGrafter"/>
</dbReference>
<dbReference type="InterPro" id="IPR031915">
    <property type="entry name" value="Clr2_N"/>
</dbReference>
<dbReference type="Pfam" id="PF16761">
    <property type="entry name" value="Clr2_transil"/>
    <property type="match status" value="1"/>
</dbReference>
<dbReference type="HOGENOM" id="CLU_029547_1_0_1"/>
<dbReference type="InterPro" id="IPR038986">
    <property type="entry name" value="Clr2"/>
</dbReference>
<organism evidence="4 5">
    <name type="scientific">Verruconis gallopava</name>
    <dbReference type="NCBI Taxonomy" id="253628"/>
    <lineage>
        <taxon>Eukaryota</taxon>
        <taxon>Fungi</taxon>
        <taxon>Dikarya</taxon>
        <taxon>Ascomycota</taxon>
        <taxon>Pezizomycotina</taxon>
        <taxon>Dothideomycetes</taxon>
        <taxon>Pleosporomycetidae</taxon>
        <taxon>Venturiales</taxon>
        <taxon>Sympoventuriaceae</taxon>
        <taxon>Verruconis</taxon>
    </lineage>
</organism>
<feature type="domain" description="Cryptic loci regulator 2 N-terminal" evidence="3">
    <location>
        <begin position="85"/>
        <end position="167"/>
    </location>
</feature>
<evidence type="ECO:0000259" key="2">
    <source>
        <dbReference type="Pfam" id="PF10383"/>
    </source>
</evidence>
<dbReference type="STRING" id="253628.A0A0D1XBN6"/>
<reference evidence="4 5" key="1">
    <citation type="submission" date="2015-01" db="EMBL/GenBank/DDBJ databases">
        <title>The Genome Sequence of Ochroconis gallopava CBS43764.</title>
        <authorList>
            <consortium name="The Broad Institute Genomics Platform"/>
            <person name="Cuomo C."/>
            <person name="de Hoog S."/>
            <person name="Gorbushina A."/>
            <person name="Stielow B."/>
            <person name="Teixiera M."/>
            <person name="Abouelleil A."/>
            <person name="Chapman S.B."/>
            <person name="Priest M."/>
            <person name="Young S.K."/>
            <person name="Wortman J."/>
            <person name="Nusbaum C."/>
            <person name="Birren B."/>
        </authorList>
    </citation>
    <scope>NUCLEOTIDE SEQUENCE [LARGE SCALE GENOMIC DNA]</scope>
    <source>
        <strain evidence="4 5">CBS 43764</strain>
    </source>
</reference>
<protein>
    <recommendedName>
        <fullName evidence="6">Cryptic loci regulator 2 N-terminal domain-containing protein</fullName>
    </recommendedName>
</protein>
<keyword evidence="5" id="KW-1185">Reference proteome</keyword>